<evidence type="ECO:0000313" key="3">
    <source>
        <dbReference type="Proteomes" id="UP000023541"/>
    </source>
</evidence>
<keyword evidence="1" id="KW-1133">Transmembrane helix</keyword>
<reference evidence="2 3" key="1">
    <citation type="submission" date="2014-04" db="EMBL/GenBank/DDBJ databases">
        <title>Aquimarina sp. 22II-S11-z7 Genome Sequencing.</title>
        <authorList>
            <person name="Lai Q."/>
        </authorList>
    </citation>
    <scope>NUCLEOTIDE SEQUENCE [LARGE SCALE GENOMIC DNA]</scope>
    <source>
        <strain evidence="2 3">22II-S11-z7</strain>
    </source>
</reference>
<evidence type="ECO:0000256" key="1">
    <source>
        <dbReference type="SAM" id="Phobius"/>
    </source>
</evidence>
<feature type="transmembrane region" description="Helical" evidence="1">
    <location>
        <begin position="56"/>
        <end position="80"/>
    </location>
</feature>
<protein>
    <recommendedName>
        <fullName evidence="4">DUF4386 domain-containing protein</fullName>
    </recommendedName>
</protein>
<name>A0A023BRG4_9FLAO</name>
<dbReference type="eggNOG" id="ENOG503005P">
    <property type="taxonomic scope" value="Bacteria"/>
</dbReference>
<comment type="caution">
    <text evidence="2">The sequence shown here is derived from an EMBL/GenBank/DDBJ whole genome shotgun (WGS) entry which is preliminary data.</text>
</comment>
<dbReference type="EMBL" id="AQRA01000007">
    <property type="protein sequence ID" value="EZH72566.1"/>
    <property type="molecule type" value="Genomic_DNA"/>
</dbReference>
<dbReference type="Proteomes" id="UP000023541">
    <property type="component" value="Unassembled WGS sequence"/>
</dbReference>
<gene>
    <name evidence="2" type="ORF">ATO12_20745</name>
</gene>
<dbReference type="RefSeq" id="WP_034243734.1">
    <property type="nucleotide sequence ID" value="NZ_AQRA01000007.1"/>
</dbReference>
<organism evidence="2 3">
    <name type="scientific">Aquimarina atlantica</name>
    <dbReference type="NCBI Taxonomy" id="1317122"/>
    <lineage>
        <taxon>Bacteria</taxon>
        <taxon>Pseudomonadati</taxon>
        <taxon>Bacteroidota</taxon>
        <taxon>Flavobacteriia</taxon>
        <taxon>Flavobacteriales</taxon>
        <taxon>Flavobacteriaceae</taxon>
        <taxon>Aquimarina</taxon>
    </lineage>
</organism>
<proteinExistence type="predicted"/>
<dbReference type="Pfam" id="PF14329">
    <property type="entry name" value="DUF4386"/>
    <property type="match status" value="1"/>
</dbReference>
<feature type="transmembrane region" description="Helical" evidence="1">
    <location>
        <begin position="142"/>
        <end position="163"/>
    </location>
</feature>
<feature type="transmembrane region" description="Helical" evidence="1">
    <location>
        <begin position="12"/>
        <end position="36"/>
    </location>
</feature>
<feature type="transmembrane region" description="Helical" evidence="1">
    <location>
        <begin position="92"/>
        <end position="118"/>
    </location>
</feature>
<evidence type="ECO:0008006" key="4">
    <source>
        <dbReference type="Google" id="ProtNLM"/>
    </source>
</evidence>
<dbReference type="OrthoDB" id="1160166at2"/>
<accession>A0A023BRG4</accession>
<dbReference type="STRING" id="1317122.ATO12_20745"/>
<evidence type="ECO:0000313" key="2">
    <source>
        <dbReference type="EMBL" id="EZH72566.1"/>
    </source>
</evidence>
<dbReference type="AlphaFoldDB" id="A0A023BRG4"/>
<keyword evidence="1" id="KW-0812">Transmembrane</keyword>
<dbReference type="InterPro" id="IPR025495">
    <property type="entry name" value="DUF4386"/>
</dbReference>
<feature type="transmembrane region" description="Helical" evidence="1">
    <location>
        <begin position="175"/>
        <end position="196"/>
    </location>
</feature>
<keyword evidence="1" id="KW-0472">Membrane</keyword>
<keyword evidence="3" id="KW-1185">Reference proteome</keyword>
<sequence>MKNIENIELKKNALVAGFFYLTLIIVGLYGFVYALPQIKIEGDISQTVDNIKNNSFMFRIGIFSILVMNVISILLVTYLYKLLSPLNKTMGLSMLILMLLGAGVSLVNEVNHFAMIVINSMDDLSITESQNLTELFSTIYEYGAHIAVIFWGLWLFPLGLLVFKLDTRISEFIGVMLMIAGVGYTLDSIFLFLYPNLQVPTLSDYTFLGEFLLTIWLLAKSKTIEKLALSRMYKI</sequence>